<feature type="region of interest" description="Disordered" evidence="1">
    <location>
        <begin position="243"/>
        <end position="275"/>
    </location>
</feature>
<dbReference type="InterPro" id="IPR045791">
    <property type="entry name" value="Sema4F_C"/>
</dbReference>
<evidence type="ECO:0000313" key="5">
    <source>
        <dbReference type="Proteomes" id="UP001497482"/>
    </source>
</evidence>
<dbReference type="Proteomes" id="UP001497482">
    <property type="component" value="Chromosome 19"/>
</dbReference>
<dbReference type="PANTHER" id="PTHR11036:SF72">
    <property type="entry name" value="SEMAPHORIN-4F"/>
    <property type="match status" value="1"/>
</dbReference>
<dbReference type="AlphaFoldDB" id="A0AAV2KPH2"/>
<feature type="compositionally biased region" description="Low complexity" evidence="1">
    <location>
        <begin position="262"/>
        <end position="273"/>
    </location>
</feature>
<protein>
    <recommendedName>
        <fullName evidence="3">Semaphorin 4F C-terminal domain-containing protein</fullName>
    </recommendedName>
</protein>
<dbReference type="GO" id="GO:0045499">
    <property type="term" value="F:chemorepellent activity"/>
    <property type="evidence" value="ECO:0007669"/>
    <property type="project" value="TreeGrafter"/>
</dbReference>
<dbReference type="GO" id="GO:0030335">
    <property type="term" value="P:positive regulation of cell migration"/>
    <property type="evidence" value="ECO:0007669"/>
    <property type="project" value="TreeGrafter"/>
</dbReference>
<dbReference type="PANTHER" id="PTHR11036">
    <property type="entry name" value="SEMAPHORIN"/>
    <property type="match status" value="1"/>
</dbReference>
<evidence type="ECO:0000313" key="4">
    <source>
        <dbReference type="EMBL" id="CAL1590047.1"/>
    </source>
</evidence>
<accession>A0AAV2KPH2</accession>
<name>A0AAV2KPH2_KNICA</name>
<dbReference type="GO" id="GO:0030215">
    <property type="term" value="F:semaphorin receptor binding"/>
    <property type="evidence" value="ECO:0007669"/>
    <property type="project" value="InterPro"/>
</dbReference>
<keyword evidence="2" id="KW-0812">Transmembrane</keyword>
<dbReference type="GO" id="GO:0001755">
    <property type="term" value="P:neural crest cell migration"/>
    <property type="evidence" value="ECO:0007669"/>
    <property type="project" value="TreeGrafter"/>
</dbReference>
<dbReference type="GO" id="GO:0005886">
    <property type="term" value="C:plasma membrane"/>
    <property type="evidence" value="ECO:0007669"/>
    <property type="project" value="TreeGrafter"/>
</dbReference>
<dbReference type="InterPro" id="IPR027231">
    <property type="entry name" value="Semaphorin"/>
</dbReference>
<feature type="compositionally biased region" description="Basic and acidic residues" evidence="1">
    <location>
        <begin position="341"/>
        <end position="351"/>
    </location>
</feature>
<proteinExistence type="predicted"/>
<dbReference type="GO" id="GO:0007411">
    <property type="term" value="P:axon guidance"/>
    <property type="evidence" value="ECO:0007669"/>
    <property type="project" value="TreeGrafter"/>
</dbReference>
<dbReference type="GO" id="GO:0071526">
    <property type="term" value="P:semaphorin-plexin signaling pathway"/>
    <property type="evidence" value="ECO:0007669"/>
    <property type="project" value="TreeGrafter"/>
</dbReference>
<sequence length="389" mass="41575">MAEVVVRDGGELHRVAVVSQNATLLQEIPLFSPPEPLTNLLLYQGRVLVGGSRSLALVPAQGCSLFHSCQVCARARGLGCEWISSQSSCMSTRDLPQAGDMVDQALRRCDAQEGRCSPALTDLRVVLGLRVLLPCLQLSPRPCSWDHPPHRLTRQHHSHLELTVTEESLGTYVCTCQEAGNGVSETTPCRRAAYHLTLDEPTAGGAVALGGGRHVMAIYILVFVGGALCGGLLLFLATRGPRNTSSRQQQHLSEKGRELLGSSATPQSPSSTSLFSEGFHLTEKHNGTAPSTTTTTTLLSHHSNGTHHITNGNGNAIYAHCNSNDSRLRLDSGPSPTAETVDSRESGERDGAKLEGAIMDALTDGLDMELSMPMFKPNAPLAKCEESSI</sequence>
<keyword evidence="5" id="KW-1185">Reference proteome</keyword>
<reference evidence="4 5" key="1">
    <citation type="submission" date="2024-04" db="EMBL/GenBank/DDBJ databases">
        <authorList>
            <person name="Waldvogel A.-M."/>
            <person name="Schoenle A."/>
        </authorList>
    </citation>
    <scope>NUCLEOTIDE SEQUENCE [LARGE SCALE GENOMIC DNA]</scope>
</reference>
<gene>
    <name evidence="4" type="ORF">KC01_LOCUS19616</name>
</gene>
<evidence type="ECO:0000256" key="1">
    <source>
        <dbReference type="SAM" id="MobiDB-lite"/>
    </source>
</evidence>
<feature type="domain" description="Semaphorin 4F C-terminal" evidence="3">
    <location>
        <begin position="125"/>
        <end position="270"/>
    </location>
</feature>
<feature type="transmembrane region" description="Helical" evidence="2">
    <location>
        <begin position="216"/>
        <end position="237"/>
    </location>
</feature>
<dbReference type="Pfam" id="PF19428">
    <property type="entry name" value="Sema4F_C"/>
    <property type="match status" value="1"/>
</dbReference>
<organism evidence="4 5">
    <name type="scientific">Knipowitschia caucasica</name>
    <name type="common">Caucasian dwarf goby</name>
    <name type="synonym">Pomatoschistus caucasicus</name>
    <dbReference type="NCBI Taxonomy" id="637954"/>
    <lineage>
        <taxon>Eukaryota</taxon>
        <taxon>Metazoa</taxon>
        <taxon>Chordata</taxon>
        <taxon>Craniata</taxon>
        <taxon>Vertebrata</taxon>
        <taxon>Euteleostomi</taxon>
        <taxon>Actinopterygii</taxon>
        <taxon>Neopterygii</taxon>
        <taxon>Teleostei</taxon>
        <taxon>Neoteleostei</taxon>
        <taxon>Acanthomorphata</taxon>
        <taxon>Gobiaria</taxon>
        <taxon>Gobiiformes</taxon>
        <taxon>Gobioidei</taxon>
        <taxon>Gobiidae</taxon>
        <taxon>Gobiinae</taxon>
        <taxon>Knipowitschia</taxon>
    </lineage>
</organism>
<keyword evidence="2" id="KW-0472">Membrane</keyword>
<dbReference type="EMBL" id="OZ035841">
    <property type="protein sequence ID" value="CAL1590047.1"/>
    <property type="molecule type" value="Genomic_DNA"/>
</dbReference>
<evidence type="ECO:0000259" key="3">
    <source>
        <dbReference type="Pfam" id="PF19428"/>
    </source>
</evidence>
<evidence type="ECO:0000256" key="2">
    <source>
        <dbReference type="SAM" id="Phobius"/>
    </source>
</evidence>
<keyword evidence="2" id="KW-1133">Transmembrane helix</keyword>
<feature type="region of interest" description="Disordered" evidence="1">
    <location>
        <begin position="329"/>
        <end position="351"/>
    </location>
</feature>